<dbReference type="GO" id="GO:0005524">
    <property type="term" value="F:ATP binding"/>
    <property type="evidence" value="ECO:0007669"/>
    <property type="project" value="UniProtKB-UniRule"/>
</dbReference>
<evidence type="ECO:0000256" key="3">
    <source>
        <dbReference type="ARBA" id="ARBA00022840"/>
    </source>
</evidence>
<dbReference type="InterPro" id="IPR033756">
    <property type="entry name" value="YlxH/NBP35"/>
</dbReference>
<dbReference type="InterPro" id="IPR019591">
    <property type="entry name" value="Mrp/NBP35_ATP-bd"/>
</dbReference>
<comment type="similarity">
    <text evidence="6">Belongs to the Mrp/NBP35 ATP-binding proteins family.</text>
</comment>
<dbReference type="EMBL" id="LSCV01000002">
    <property type="protein sequence ID" value="KXB42484.1"/>
    <property type="molecule type" value="Genomic_DNA"/>
</dbReference>
<dbReference type="PANTHER" id="PTHR42961:SF2">
    <property type="entry name" value="IRON-SULFUR PROTEIN NUBPL"/>
    <property type="match status" value="1"/>
</dbReference>
<dbReference type="PANTHER" id="PTHR42961">
    <property type="entry name" value="IRON-SULFUR PROTEIN NUBPL"/>
    <property type="match status" value="1"/>
</dbReference>
<dbReference type="Pfam" id="PF10609">
    <property type="entry name" value="ParA"/>
    <property type="match status" value="1"/>
</dbReference>
<dbReference type="GO" id="GO:0051539">
    <property type="term" value="F:4 iron, 4 sulfur cluster binding"/>
    <property type="evidence" value="ECO:0007669"/>
    <property type="project" value="TreeGrafter"/>
</dbReference>
<gene>
    <name evidence="7" type="ORF">HMPREF1872_00160</name>
</gene>
<feature type="binding site" evidence="6">
    <location>
        <begin position="88"/>
        <end position="95"/>
    </location>
    <ligand>
        <name>ATP</name>
        <dbReference type="ChEBI" id="CHEBI:30616"/>
    </ligand>
</feature>
<dbReference type="HAMAP" id="MF_02040">
    <property type="entry name" value="Mrp_NBP35"/>
    <property type="match status" value="1"/>
</dbReference>
<dbReference type="FunFam" id="3.40.50.300:FF:001119">
    <property type="entry name" value="Iron-sulfur cluster carrier protein"/>
    <property type="match status" value="1"/>
</dbReference>
<keyword evidence="5 6" id="KW-0411">Iron-sulfur</keyword>
<keyword evidence="8" id="KW-1185">Reference proteome</keyword>
<evidence type="ECO:0000256" key="6">
    <source>
        <dbReference type="HAMAP-Rule" id="MF_02040"/>
    </source>
</evidence>
<dbReference type="AlphaFoldDB" id="A0A133YH06"/>
<proteinExistence type="inferred from homology"/>
<dbReference type="CDD" id="cd02037">
    <property type="entry name" value="Mrp_NBP35"/>
    <property type="match status" value="1"/>
</dbReference>
<dbReference type="Proteomes" id="UP000070080">
    <property type="component" value="Unassembled WGS sequence"/>
</dbReference>
<dbReference type="STRING" id="1497955.HMPREF1872_00160"/>
<dbReference type="RefSeq" id="WP_315573946.1">
    <property type="nucleotide sequence ID" value="NZ_CP118869.1"/>
</dbReference>
<evidence type="ECO:0000256" key="4">
    <source>
        <dbReference type="ARBA" id="ARBA00023004"/>
    </source>
</evidence>
<evidence type="ECO:0000313" key="7">
    <source>
        <dbReference type="EMBL" id="KXB42484.1"/>
    </source>
</evidence>
<name>A0A133YH06_9FIRM</name>
<evidence type="ECO:0000256" key="2">
    <source>
        <dbReference type="ARBA" id="ARBA00022741"/>
    </source>
</evidence>
<evidence type="ECO:0000256" key="5">
    <source>
        <dbReference type="ARBA" id="ARBA00023014"/>
    </source>
</evidence>
<dbReference type="GO" id="GO:0046872">
    <property type="term" value="F:metal ion binding"/>
    <property type="evidence" value="ECO:0007669"/>
    <property type="project" value="UniProtKB-KW"/>
</dbReference>
<dbReference type="GO" id="GO:0016887">
    <property type="term" value="F:ATP hydrolysis activity"/>
    <property type="evidence" value="ECO:0007669"/>
    <property type="project" value="UniProtKB-UniRule"/>
</dbReference>
<sequence>MTDFTDTNKDDLINNRPRIAKTSWYKGKMPRTKAQLLAERKAEAAIMDKNAVEQQINNRESAPAQVPSQAASMNRHSSIKYVLAVTSGKGGVGKSMLVSTLAVSLQNLGLKVGILDADVTGPSIPQAFGLQEQAYASSLGLMPEESDNGIKVMSVNLILDNKSDPIAWRAPIINTAIKQFWSDVVWGDLDILLIDMPPGTGDVPLTVFQAIPITAAIVVSSPQLLVQTIVEKSIKLLDKLKVPLMAIVENFAYFECPNCNLHTELYGPSQLKTLNADNKANLTWQIPILPDLAKQIDAGTISSYRNDHFYNLARQIYACLQDNYGQLNQV</sequence>
<dbReference type="InterPro" id="IPR044304">
    <property type="entry name" value="NUBPL-like"/>
</dbReference>
<dbReference type="GO" id="GO:0016226">
    <property type="term" value="P:iron-sulfur cluster assembly"/>
    <property type="evidence" value="ECO:0007669"/>
    <property type="project" value="InterPro"/>
</dbReference>
<keyword evidence="1 6" id="KW-0479">Metal-binding</keyword>
<evidence type="ECO:0000256" key="1">
    <source>
        <dbReference type="ARBA" id="ARBA00022723"/>
    </source>
</evidence>
<accession>A0A133YH06</accession>
<keyword evidence="2 6" id="KW-0547">Nucleotide-binding</keyword>
<keyword evidence="3 6" id="KW-0067">ATP-binding</keyword>
<evidence type="ECO:0000313" key="8">
    <source>
        <dbReference type="Proteomes" id="UP000070080"/>
    </source>
</evidence>
<protein>
    <recommendedName>
        <fullName evidence="6">Iron-sulfur cluster carrier protein</fullName>
    </recommendedName>
</protein>
<dbReference type="PATRIC" id="fig|1497955.3.peg.155"/>
<comment type="subunit">
    <text evidence="6">Homodimer.</text>
</comment>
<dbReference type="InterPro" id="IPR027417">
    <property type="entry name" value="P-loop_NTPase"/>
</dbReference>
<keyword evidence="6" id="KW-0378">Hydrolase</keyword>
<dbReference type="Gene3D" id="3.40.50.300">
    <property type="entry name" value="P-loop containing nucleotide triphosphate hydrolases"/>
    <property type="match status" value="1"/>
</dbReference>
<dbReference type="SUPFAM" id="SSF52540">
    <property type="entry name" value="P-loop containing nucleoside triphosphate hydrolases"/>
    <property type="match status" value="1"/>
</dbReference>
<comment type="function">
    <text evidence="6">Binds and transfers iron-sulfur (Fe-S) clusters to target apoproteins. Can hydrolyze ATP.</text>
</comment>
<comment type="caution">
    <text evidence="7">The sequence shown here is derived from an EMBL/GenBank/DDBJ whole genome shotgun (WGS) entry which is preliminary data.</text>
</comment>
<dbReference type="GO" id="GO:0140663">
    <property type="term" value="F:ATP-dependent FeS chaperone activity"/>
    <property type="evidence" value="ECO:0007669"/>
    <property type="project" value="InterPro"/>
</dbReference>
<keyword evidence="4 6" id="KW-0408">Iron</keyword>
<organism evidence="7 8">
    <name type="scientific">Amygdalobacter nucleatus</name>
    <dbReference type="NCBI Taxonomy" id="3029274"/>
    <lineage>
        <taxon>Bacteria</taxon>
        <taxon>Bacillati</taxon>
        <taxon>Bacillota</taxon>
        <taxon>Clostridia</taxon>
        <taxon>Eubacteriales</taxon>
        <taxon>Oscillospiraceae</taxon>
        <taxon>Amygdalobacter</taxon>
    </lineage>
</organism>
<reference evidence="8" key="1">
    <citation type="submission" date="2016-01" db="EMBL/GenBank/DDBJ databases">
        <authorList>
            <person name="Mitreva M."/>
            <person name="Pepin K.H."/>
            <person name="Mihindukulasuriya K.A."/>
            <person name="Fulton R."/>
            <person name="Fronick C."/>
            <person name="O'Laughlin M."/>
            <person name="Miner T."/>
            <person name="Herter B."/>
            <person name="Rosa B.A."/>
            <person name="Cordes M."/>
            <person name="Tomlinson C."/>
            <person name="Wollam A."/>
            <person name="Palsikar V.B."/>
            <person name="Mardis E.R."/>
            <person name="Wilson R.K."/>
        </authorList>
    </citation>
    <scope>NUCLEOTIDE SEQUENCE [LARGE SCALE GENOMIC DNA]</scope>
    <source>
        <strain evidence="8">KA00274</strain>
    </source>
</reference>